<feature type="transmembrane region" description="Helical" evidence="3">
    <location>
        <begin position="594"/>
        <end position="613"/>
    </location>
</feature>
<sequence>MNDDESGEPIELASAAFEDQMNYMIGPDWTLDPPISEGSAWTRDGGEGPVDFESSSVDLYPETHAAIGVQLRGSIGGDVSSLTIGIMLIIVYALLVLARCHPVRSQALLALAGIASCGLAIGVSYGLTTGFGVPLNPVVNVLPFILLGIGVDDMFVLLNSLEATDDDLSVEEKIGQTMGMAGVSITVTSLTDMFAFLLGVSSSLPALSDFCIFAFIGILFDFFFQITFFAGWMVLDTRRQKANRIDGFPFIKRTTDTVACCCFPSCGRIFAAPAGGRLRWFITKFYVPALQPAAVRAIVIAVFFGLFGFMAYAASNLEQDFDYRWFVPSGAKLHETFELKDEWYGSYSGPPVWVVTPDSEVFDYSLIPEQGRLDNLAQIVQENEWILPSSVTAWYALYREYVWECGQVVAPINTTCIATNATCLKRECTDASGELCYPYCSFGKVQRSSTGEPLIDANNNTLRGAALDKYLVDSEGNALPDGIPVEGSYLPPAYFWSWLDQFLSDDPRGAAVASNFVWRADSYVRSEAEVARGIRGARFRAVYEDIEKAQDQIDSMTSLRSDVESAGVGDENASYPYMFAYLFYEQYAVIVREAIVNLVLALTAVFFITLLVMGNLGATLLVLLCVLMVDVDILGLMWLWDLTIDSVTIINLVLAIGLTVDYSAHVAHAFLMAQGTHLERMNHALIEMGTAVIHGAFSTFLAVLVLAGADSYIFTVFFKQFFGICLFGATHGLVFLPVVLSFIGPSASEPFDKQHGKRTQDEPVQEMTKPSHADVKETRTANVPGTAAAISAGQQDV</sequence>
<dbReference type="InterPro" id="IPR051697">
    <property type="entry name" value="Patched_domain-protein"/>
</dbReference>
<feature type="transmembrane region" description="Helical" evidence="3">
    <location>
        <begin position="212"/>
        <end position="235"/>
    </location>
</feature>
<evidence type="ECO:0000256" key="3">
    <source>
        <dbReference type="SAM" id="Phobius"/>
    </source>
</evidence>
<dbReference type="EMBL" id="HBIZ01040199">
    <property type="protein sequence ID" value="CAE0773057.1"/>
    <property type="molecule type" value="Transcribed_RNA"/>
</dbReference>
<feature type="transmembrane region" description="Helical" evidence="3">
    <location>
        <begin position="79"/>
        <end position="98"/>
    </location>
</feature>
<evidence type="ECO:0000313" key="6">
    <source>
        <dbReference type="EMBL" id="CAE0773061.1"/>
    </source>
</evidence>
<feature type="transmembrane region" description="Helical" evidence="3">
    <location>
        <begin position="721"/>
        <end position="743"/>
    </location>
</feature>
<feature type="transmembrane region" description="Helical" evidence="3">
    <location>
        <begin position="179"/>
        <end position="200"/>
    </location>
</feature>
<dbReference type="InterPro" id="IPR053958">
    <property type="entry name" value="HMGCR/SNAP/NPC1-like_SSD"/>
</dbReference>
<keyword evidence="3" id="KW-0812">Transmembrane</keyword>
<dbReference type="GO" id="GO:0016020">
    <property type="term" value="C:membrane"/>
    <property type="evidence" value="ECO:0007669"/>
    <property type="project" value="TreeGrafter"/>
</dbReference>
<evidence type="ECO:0000313" key="5">
    <source>
        <dbReference type="EMBL" id="CAE0773057.1"/>
    </source>
</evidence>
<dbReference type="PROSITE" id="PS50156">
    <property type="entry name" value="SSD"/>
    <property type="match status" value="1"/>
</dbReference>
<evidence type="ECO:0000256" key="1">
    <source>
        <dbReference type="ARBA" id="ARBA00005585"/>
    </source>
</evidence>
<comment type="similarity">
    <text evidence="1">Belongs to the patched family.</text>
</comment>
<protein>
    <recommendedName>
        <fullName evidence="4">SSD domain-containing protein</fullName>
    </recommendedName>
</protein>
<feature type="transmembrane region" description="Helical" evidence="3">
    <location>
        <begin position="107"/>
        <end position="127"/>
    </location>
</feature>
<keyword evidence="3" id="KW-0472">Membrane</keyword>
<feature type="compositionally biased region" description="Basic and acidic residues" evidence="2">
    <location>
        <begin position="769"/>
        <end position="779"/>
    </location>
</feature>
<feature type="transmembrane region" description="Helical" evidence="3">
    <location>
        <begin position="685"/>
        <end position="709"/>
    </location>
</feature>
<feature type="domain" description="SSD" evidence="4">
    <location>
        <begin position="78"/>
        <end position="235"/>
    </location>
</feature>
<dbReference type="Pfam" id="PF12349">
    <property type="entry name" value="Sterol-sensing"/>
    <property type="match status" value="1"/>
</dbReference>
<dbReference type="InterPro" id="IPR000731">
    <property type="entry name" value="SSD"/>
</dbReference>
<accession>A0A6S9ZHI1</accession>
<feature type="region of interest" description="Disordered" evidence="2">
    <location>
        <begin position="750"/>
        <end position="779"/>
    </location>
</feature>
<dbReference type="Gene3D" id="1.20.1640.10">
    <property type="entry name" value="Multidrug efflux transporter AcrB transmembrane domain"/>
    <property type="match status" value="2"/>
</dbReference>
<organism evidence="5">
    <name type="scientific">Chrysotila carterae</name>
    <name type="common">Marine alga</name>
    <name type="synonym">Syracosphaera carterae</name>
    <dbReference type="NCBI Taxonomy" id="13221"/>
    <lineage>
        <taxon>Eukaryota</taxon>
        <taxon>Haptista</taxon>
        <taxon>Haptophyta</taxon>
        <taxon>Prymnesiophyceae</taxon>
        <taxon>Isochrysidales</taxon>
        <taxon>Isochrysidaceae</taxon>
        <taxon>Chrysotila</taxon>
    </lineage>
</organism>
<feature type="transmembrane region" description="Helical" evidence="3">
    <location>
        <begin position="293"/>
        <end position="314"/>
    </location>
</feature>
<name>A0A6S9ZHI1_CHRCT</name>
<feature type="transmembrane region" description="Helical" evidence="3">
    <location>
        <begin position="139"/>
        <end position="158"/>
    </location>
</feature>
<feature type="transmembrane region" description="Helical" evidence="3">
    <location>
        <begin position="652"/>
        <end position="673"/>
    </location>
</feature>
<keyword evidence="3" id="KW-1133">Transmembrane helix</keyword>
<dbReference type="EMBL" id="HBIZ01040203">
    <property type="protein sequence ID" value="CAE0773061.1"/>
    <property type="molecule type" value="Transcribed_RNA"/>
</dbReference>
<proteinExistence type="inferred from homology"/>
<gene>
    <name evidence="5" type="ORF">PCAR00345_LOCUS25669</name>
    <name evidence="6" type="ORF">PCAR00345_LOCUS25673</name>
</gene>
<dbReference type="PANTHER" id="PTHR10796:SF92">
    <property type="entry name" value="PATCHED-RELATED, ISOFORM A"/>
    <property type="match status" value="1"/>
</dbReference>
<dbReference type="PANTHER" id="PTHR10796">
    <property type="entry name" value="PATCHED-RELATED"/>
    <property type="match status" value="1"/>
</dbReference>
<dbReference type="SUPFAM" id="SSF82866">
    <property type="entry name" value="Multidrug efflux transporter AcrB transmembrane domain"/>
    <property type="match status" value="2"/>
</dbReference>
<feature type="compositionally biased region" description="Basic and acidic residues" evidence="2">
    <location>
        <begin position="750"/>
        <end position="761"/>
    </location>
</feature>
<dbReference type="AlphaFoldDB" id="A0A6S9ZHI1"/>
<reference evidence="5" key="1">
    <citation type="submission" date="2021-01" db="EMBL/GenBank/DDBJ databases">
        <authorList>
            <person name="Corre E."/>
            <person name="Pelletier E."/>
            <person name="Niang G."/>
            <person name="Scheremetjew M."/>
            <person name="Finn R."/>
            <person name="Kale V."/>
            <person name="Holt S."/>
            <person name="Cochrane G."/>
            <person name="Meng A."/>
            <person name="Brown T."/>
            <person name="Cohen L."/>
        </authorList>
    </citation>
    <scope>NUCLEOTIDE SEQUENCE</scope>
    <source>
        <strain evidence="5">CCMP645</strain>
    </source>
</reference>
<evidence type="ECO:0000259" key="4">
    <source>
        <dbReference type="PROSITE" id="PS50156"/>
    </source>
</evidence>
<feature type="transmembrane region" description="Helical" evidence="3">
    <location>
        <begin position="620"/>
        <end position="640"/>
    </location>
</feature>
<evidence type="ECO:0000256" key="2">
    <source>
        <dbReference type="SAM" id="MobiDB-lite"/>
    </source>
</evidence>